<evidence type="ECO:0000256" key="1">
    <source>
        <dbReference type="SAM" id="SignalP"/>
    </source>
</evidence>
<keyword evidence="3" id="KW-1185">Reference proteome</keyword>
<dbReference type="Proteomes" id="UP001139353">
    <property type="component" value="Unassembled WGS sequence"/>
</dbReference>
<dbReference type="SUPFAM" id="SSF82171">
    <property type="entry name" value="DPP6 N-terminal domain-like"/>
    <property type="match status" value="1"/>
</dbReference>
<protein>
    <submittedName>
        <fullName evidence="2">Uncharacterized protein</fullName>
    </submittedName>
</protein>
<name>A0A9X1YGZ4_9BURK</name>
<organism evidence="2 3">
    <name type="scientific">Scleromatobacter humisilvae</name>
    <dbReference type="NCBI Taxonomy" id="2897159"/>
    <lineage>
        <taxon>Bacteria</taxon>
        <taxon>Pseudomonadati</taxon>
        <taxon>Pseudomonadota</taxon>
        <taxon>Betaproteobacteria</taxon>
        <taxon>Burkholderiales</taxon>
        <taxon>Sphaerotilaceae</taxon>
        <taxon>Scleromatobacter</taxon>
    </lineage>
</organism>
<dbReference type="RefSeq" id="WP_275680565.1">
    <property type="nucleotide sequence ID" value="NZ_JAJLJH010000001.1"/>
</dbReference>
<gene>
    <name evidence="2" type="ORF">LPC04_02320</name>
</gene>
<dbReference type="AlphaFoldDB" id="A0A9X1YGZ4"/>
<accession>A0A9X1YGZ4</accession>
<evidence type="ECO:0000313" key="3">
    <source>
        <dbReference type="Proteomes" id="UP001139353"/>
    </source>
</evidence>
<reference evidence="2" key="1">
    <citation type="submission" date="2021-11" db="EMBL/GenBank/DDBJ databases">
        <title>BS-T2-15 a new species belonging to the Comamonadaceae family isolated from the soil of a French oak forest.</title>
        <authorList>
            <person name="Mieszkin S."/>
            <person name="Alain K."/>
        </authorList>
    </citation>
    <scope>NUCLEOTIDE SEQUENCE</scope>
    <source>
        <strain evidence="2">BS-T2-15</strain>
    </source>
</reference>
<proteinExistence type="predicted"/>
<feature type="chain" id="PRO_5040840729" evidence="1">
    <location>
        <begin position="21"/>
        <end position="733"/>
    </location>
</feature>
<feature type="signal peptide" evidence="1">
    <location>
        <begin position="1"/>
        <end position="20"/>
    </location>
</feature>
<evidence type="ECO:0000313" key="2">
    <source>
        <dbReference type="EMBL" id="MCK9684538.1"/>
    </source>
</evidence>
<keyword evidence="1" id="KW-0732">Signal</keyword>
<comment type="caution">
    <text evidence="2">The sequence shown here is derived from an EMBL/GenBank/DDBJ whole genome shotgun (WGS) entry which is preliminary data.</text>
</comment>
<dbReference type="SUPFAM" id="SSF69322">
    <property type="entry name" value="Tricorn protease domain 2"/>
    <property type="match status" value="1"/>
</dbReference>
<sequence length="733" mass="79276">MTPRSLAAVLSMLLVAGAHAGGNTAQDEARTRFDASLAPLTLSADGQWRLHVDAQSVLHRVNLADPAQHRTAALPLPVWLLSASRSGQKVGFVTTTGCVGLVDFGTGAAPSTRTTWQPPPGPDGSAPASWTDALPTECRASVAPWQHRAVALSANGRLLATRREVIDTETHQRVATLPLSDDAYFSPVVLKLRFADRDTKLLVLSGRFGEVDEGLGSPSDLRLAVWDVATHALFNLLSHVDADNDSMHALFSDFSPQTGVFTWVDTRRYRDVLNSGAWNPEKSPPPPYDLVQERPGRCGAPAIVRYPLPSRPDGELVVDPWGRWVAELRPIDDTKPGGDVARLVVTDIDSRRTVSTVALREQLRGLVATPDGATILAQSASDEVRSFEVDVAALSTPKTTAQAWDATPCRIEDEAPGARAPARVTRALAPAWPQARTHATPIDGSGAPFVMRDGTLWLDQGSTIAQLDLSSGKTVRTLPTPRSDKIRSMPVPASDGFFNMQGDTLSWRPFDLARQAVPGKRLVDVRPGWTVDEVRPLARSVRVVWHANEGTPVRTKDGVQGSLAVVLYDAASGRRLREFLQDAGGYDIEDESETAWSTEWLPRCRDDQGATTGTDWRFDALGSLRATRCAPGEATVTTAWFGLDIAPRPLEGAGDDPQRRLTSVDGPLAAAVDQRTVRAFDIDGRRELGQVALGSGQLATWLRVLADARLLLVETCDDNTCPDHATLQAWSLK</sequence>
<dbReference type="EMBL" id="JAJLJH010000001">
    <property type="protein sequence ID" value="MCK9684538.1"/>
    <property type="molecule type" value="Genomic_DNA"/>
</dbReference>